<gene>
    <name evidence="18 20" type="primary">glmU</name>
    <name evidence="20" type="ORF">LMG27198_12770</name>
</gene>
<dbReference type="PANTHER" id="PTHR43584:SF3">
    <property type="entry name" value="BIFUNCTIONAL PROTEIN GLMU"/>
    <property type="match status" value="1"/>
</dbReference>
<evidence type="ECO:0000256" key="10">
    <source>
        <dbReference type="ARBA" id="ARBA00022960"/>
    </source>
</evidence>
<feature type="binding site" evidence="18">
    <location>
        <position position="368"/>
    </location>
    <ligand>
        <name>acetyl-CoA</name>
        <dbReference type="ChEBI" id="CHEBI:57288"/>
    </ligand>
</feature>
<evidence type="ECO:0000256" key="15">
    <source>
        <dbReference type="ARBA" id="ARBA00048247"/>
    </source>
</evidence>
<dbReference type="SUPFAM" id="SSF53448">
    <property type="entry name" value="Nucleotide-diphospho-sugar transferases"/>
    <property type="match status" value="1"/>
</dbReference>
<dbReference type="GO" id="GO:0009252">
    <property type="term" value="P:peptidoglycan biosynthetic process"/>
    <property type="evidence" value="ECO:0007669"/>
    <property type="project" value="UniProtKB-UniRule"/>
</dbReference>
<dbReference type="InterPro" id="IPR005882">
    <property type="entry name" value="Bifunctional_GlmU"/>
</dbReference>
<dbReference type="GO" id="GO:0071555">
    <property type="term" value="P:cell wall organization"/>
    <property type="evidence" value="ECO:0007669"/>
    <property type="project" value="UniProtKB-KW"/>
</dbReference>
<evidence type="ECO:0000256" key="4">
    <source>
        <dbReference type="ARBA" id="ARBA00022490"/>
    </source>
</evidence>
<sequence length="452" mass="46541">MPRTRRALAVILAAGEGTRMKSSLPKVLHQVAGRSMLAHVLTAVAEAGVESVAVVVGPGRDDVRDEALRRTPGATAFVQTERLGTAHAVLAARAAIAEGYDDLLVLFADTPLVTGATIGALRDALAEGAGVAALGFLAADPFGYGRLIQNDAGSLLAIREEKDASEAERAIRLSNAGLMALDGAAALDWLGRIGNVNAKGEYYLTDVIECARADGRDARVVLAEETEVLGVNDRIQLAQAEAVAQGRLRRAAMAAGVTMIAPETVFLCADTSFGRDVLVEPHVVIGPGVAIGEGAVIHAFSHLEGARVGAGAAIGPFARLRPGAQLSDKTKVGNFVEIKNATVAAGAKVNHLTYIGDADIGANANIGAGTITCNYDGFFKYRTEIGENAFIGSNSSLVAPVKIGAGAYVGSGSVVTKDVAADALAVARGRQMEKGGWAAAFRAAQAARKAKK</sequence>
<keyword evidence="5 18" id="KW-0808">Transferase</keyword>
<feature type="binding site" evidence="18">
    <location>
        <position position="79"/>
    </location>
    <ligand>
        <name>UDP-N-acetyl-alpha-D-glucosamine</name>
        <dbReference type="ChEBI" id="CHEBI:57705"/>
    </ligand>
</feature>
<feature type="domain" description="MobA-like NTP transferase" evidence="19">
    <location>
        <begin position="9"/>
        <end position="135"/>
    </location>
</feature>
<dbReference type="EC" id="2.3.1.157" evidence="18"/>
<feature type="binding site" evidence="18">
    <location>
        <position position="393"/>
    </location>
    <ligand>
        <name>acetyl-CoA</name>
        <dbReference type="ChEBI" id="CHEBI:57288"/>
    </ligand>
</feature>
<dbReference type="Proteomes" id="UP001144323">
    <property type="component" value="Unassembled WGS sequence"/>
</dbReference>
<comment type="catalytic activity">
    <reaction evidence="15 18">
        <text>alpha-D-glucosamine 1-phosphate + acetyl-CoA = N-acetyl-alpha-D-glucosamine 1-phosphate + CoA + H(+)</text>
        <dbReference type="Rhea" id="RHEA:13725"/>
        <dbReference type="ChEBI" id="CHEBI:15378"/>
        <dbReference type="ChEBI" id="CHEBI:57287"/>
        <dbReference type="ChEBI" id="CHEBI:57288"/>
        <dbReference type="ChEBI" id="CHEBI:57776"/>
        <dbReference type="ChEBI" id="CHEBI:58516"/>
        <dbReference type="EC" id="2.3.1.157"/>
    </reaction>
</comment>
<comment type="caution">
    <text evidence="20">The sequence shown here is derived from an EMBL/GenBank/DDBJ whole genome shotgun (WGS) entry which is preliminary data.</text>
</comment>
<evidence type="ECO:0000256" key="14">
    <source>
        <dbReference type="ARBA" id="ARBA00023316"/>
    </source>
</evidence>
<name>A0A9W6LR61_9HYPH</name>
<evidence type="ECO:0000256" key="3">
    <source>
        <dbReference type="ARBA" id="ARBA00007947"/>
    </source>
</evidence>
<feature type="binding site" evidence="18">
    <location>
        <begin position="12"/>
        <end position="15"/>
    </location>
    <ligand>
        <name>UDP-N-acetyl-alpha-D-glucosamine</name>
        <dbReference type="ChEBI" id="CHEBI:57705"/>
    </ligand>
</feature>
<dbReference type="CDD" id="cd03353">
    <property type="entry name" value="LbH_GlmU_C"/>
    <property type="match status" value="1"/>
</dbReference>
<protein>
    <recommendedName>
        <fullName evidence="18">Bifunctional protein GlmU</fullName>
    </recommendedName>
    <domain>
        <recommendedName>
            <fullName evidence="18">UDP-N-acetylglucosamine pyrophosphorylase</fullName>
            <ecNumber evidence="18">2.7.7.23</ecNumber>
        </recommendedName>
        <alternativeName>
            <fullName evidence="18">N-acetylglucosamine-1-phosphate uridyltransferase</fullName>
        </alternativeName>
    </domain>
    <domain>
        <recommendedName>
            <fullName evidence="18">Glucosamine-1-phosphate N-acetyltransferase</fullName>
            <ecNumber evidence="18">2.3.1.157</ecNumber>
        </recommendedName>
    </domain>
</protein>
<dbReference type="NCBIfam" id="TIGR01173">
    <property type="entry name" value="glmU"/>
    <property type="match status" value="1"/>
</dbReference>
<dbReference type="InterPro" id="IPR018357">
    <property type="entry name" value="Hexapep_transf_CS"/>
</dbReference>
<dbReference type="PROSITE" id="PS00101">
    <property type="entry name" value="HEXAPEP_TRANSFERASES"/>
    <property type="match status" value="1"/>
</dbReference>
<dbReference type="RefSeq" id="WP_281801406.1">
    <property type="nucleotide sequence ID" value="NZ_BSEC01000001.1"/>
</dbReference>
<feature type="binding site" evidence="18">
    <location>
        <position position="428"/>
    </location>
    <ligand>
        <name>acetyl-CoA</name>
        <dbReference type="ChEBI" id="CHEBI:57288"/>
    </ligand>
</feature>
<evidence type="ECO:0000256" key="9">
    <source>
        <dbReference type="ARBA" id="ARBA00022842"/>
    </source>
</evidence>
<evidence type="ECO:0000256" key="8">
    <source>
        <dbReference type="ARBA" id="ARBA00022737"/>
    </source>
</evidence>
<evidence type="ECO:0000259" key="19">
    <source>
        <dbReference type="Pfam" id="PF12804"/>
    </source>
</evidence>
<evidence type="ECO:0000256" key="5">
    <source>
        <dbReference type="ARBA" id="ARBA00022679"/>
    </source>
</evidence>
<comment type="function">
    <text evidence="17 18">Catalyzes the last two sequential reactions in the de novo biosynthetic pathway for UDP-N-acetylglucosamine (UDP-GlcNAc). The C-terminal domain catalyzes the transfer of acetyl group from acetyl coenzyme A to glucosamine-1-phosphate (GlcN-1-P) to produce N-acetylglucosamine-1-phosphate (GlcNAc-1-P), which is converted into UDP-GlcNAc by the transfer of uridine 5-monophosphate (from uridine 5-triphosphate), a reaction catalyzed by the N-terminal domain.</text>
</comment>
<comment type="caution">
    <text evidence="18">Lacks conserved residue(s) required for the propagation of feature annotation.</text>
</comment>
<keyword evidence="13 18" id="KW-0012">Acyltransferase</keyword>
<evidence type="ECO:0000256" key="6">
    <source>
        <dbReference type="ARBA" id="ARBA00022695"/>
    </source>
</evidence>
<dbReference type="EC" id="2.7.7.23" evidence="18"/>
<comment type="pathway">
    <text evidence="18">Nucleotide-sugar biosynthesis; UDP-N-acetyl-alpha-D-glucosamine biosynthesis; UDP-N-acetyl-alpha-D-glucosamine from N-acetyl-alpha-D-glucosamine 1-phosphate: step 1/1.</text>
</comment>
<dbReference type="GO" id="GO:0008360">
    <property type="term" value="P:regulation of cell shape"/>
    <property type="evidence" value="ECO:0007669"/>
    <property type="project" value="UniProtKB-KW"/>
</dbReference>
<keyword evidence="10 18" id="KW-0133">Cell shape</keyword>
<feature type="binding site" evidence="18">
    <location>
        <position position="145"/>
    </location>
    <ligand>
        <name>UDP-N-acetyl-alpha-D-glucosamine</name>
        <dbReference type="ChEBI" id="CHEBI:57705"/>
    </ligand>
</feature>
<keyword evidence="21" id="KW-1185">Reference proteome</keyword>
<feature type="binding site" evidence="18">
    <location>
        <position position="175"/>
    </location>
    <ligand>
        <name>UDP-N-acetyl-alpha-D-glucosamine</name>
        <dbReference type="ChEBI" id="CHEBI:57705"/>
    </ligand>
</feature>
<dbReference type="GO" id="GO:0009245">
    <property type="term" value="P:lipid A biosynthetic process"/>
    <property type="evidence" value="ECO:0007669"/>
    <property type="project" value="UniProtKB-UniRule"/>
</dbReference>
<dbReference type="InterPro" id="IPR029044">
    <property type="entry name" value="Nucleotide-diphossugar_trans"/>
</dbReference>
<dbReference type="Gene3D" id="3.90.550.10">
    <property type="entry name" value="Spore Coat Polysaccharide Biosynthesis Protein SpsA, Chain A"/>
    <property type="match status" value="1"/>
</dbReference>
<comment type="cofactor">
    <cofactor evidence="18">
        <name>Mg(2+)</name>
        <dbReference type="ChEBI" id="CHEBI:18420"/>
    </cofactor>
    <text evidence="18">Binds 1 Mg(2+) ion per subunit.</text>
</comment>
<feature type="binding site" evidence="18">
    <location>
        <position position="109"/>
    </location>
    <ligand>
        <name>Mg(2+)</name>
        <dbReference type="ChEBI" id="CHEBI:18420"/>
    </ligand>
</feature>
<feature type="binding site" evidence="18">
    <location>
        <position position="26"/>
    </location>
    <ligand>
        <name>UDP-N-acetyl-alpha-D-glucosamine</name>
        <dbReference type="ChEBI" id="CHEBI:57705"/>
    </ligand>
</feature>
<dbReference type="EMBL" id="BSEC01000001">
    <property type="protein sequence ID" value="GLI92285.1"/>
    <property type="molecule type" value="Genomic_DNA"/>
</dbReference>
<dbReference type="AlphaFoldDB" id="A0A9W6LR61"/>
<evidence type="ECO:0000256" key="7">
    <source>
        <dbReference type="ARBA" id="ARBA00022723"/>
    </source>
</evidence>
<dbReference type="HAMAP" id="MF_01631">
    <property type="entry name" value="GlmU"/>
    <property type="match status" value="1"/>
</dbReference>
<keyword evidence="6 18" id="KW-0548">Nucleotidyltransferase</keyword>
<feature type="region of interest" description="Pyrophosphorylase" evidence="18">
    <location>
        <begin position="1"/>
        <end position="234"/>
    </location>
</feature>
<dbReference type="InterPro" id="IPR025877">
    <property type="entry name" value="MobA-like_NTP_Trfase"/>
</dbReference>
<feature type="region of interest" description="N-acetyltransferase" evidence="18">
    <location>
        <begin position="256"/>
        <end position="452"/>
    </location>
</feature>
<evidence type="ECO:0000256" key="16">
    <source>
        <dbReference type="ARBA" id="ARBA00048493"/>
    </source>
</evidence>
<comment type="pathway">
    <text evidence="18">Nucleotide-sugar biosynthesis; UDP-N-acetyl-alpha-D-glucosamine biosynthesis; N-acetyl-alpha-D-glucosamine 1-phosphate from alpha-D-glucosamine 6-phosphate (route II): step 2/2.</text>
</comment>
<dbReference type="GO" id="GO:0000287">
    <property type="term" value="F:magnesium ion binding"/>
    <property type="evidence" value="ECO:0007669"/>
    <property type="project" value="UniProtKB-UniRule"/>
</dbReference>
<evidence type="ECO:0000256" key="18">
    <source>
        <dbReference type="HAMAP-Rule" id="MF_01631"/>
    </source>
</evidence>
<evidence type="ECO:0000313" key="21">
    <source>
        <dbReference type="Proteomes" id="UP001144323"/>
    </source>
</evidence>
<feature type="binding site" evidence="18">
    <location>
        <begin position="374"/>
        <end position="375"/>
    </location>
    <ligand>
        <name>acetyl-CoA</name>
        <dbReference type="ChEBI" id="CHEBI:57288"/>
    </ligand>
</feature>
<dbReference type="GO" id="GO:0016020">
    <property type="term" value="C:membrane"/>
    <property type="evidence" value="ECO:0007669"/>
    <property type="project" value="GOC"/>
</dbReference>
<dbReference type="InterPro" id="IPR050065">
    <property type="entry name" value="GlmU-like"/>
</dbReference>
<keyword evidence="4 18" id="KW-0963">Cytoplasm</keyword>
<evidence type="ECO:0000256" key="17">
    <source>
        <dbReference type="ARBA" id="ARBA00049628"/>
    </source>
</evidence>
<feature type="binding site" evidence="18">
    <location>
        <position position="354"/>
    </location>
    <ligand>
        <name>UDP-N-acetyl-alpha-D-glucosamine</name>
        <dbReference type="ChEBI" id="CHEBI:57705"/>
    </ligand>
</feature>
<feature type="binding site" evidence="18">
    <location>
        <position position="365"/>
    </location>
    <ligand>
        <name>UDP-N-acetyl-alpha-D-glucosamine</name>
        <dbReference type="ChEBI" id="CHEBI:57705"/>
    </ligand>
</feature>
<dbReference type="InterPro" id="IPR011004">
    <property type="entry name" value="Trimer_LpxA-like_sf"/>
</dbReference>
<evidence type="ECO:0000313" key="20">
    <source>
        <dbReference type="EMBL" id="GLI92285.1"/>
    </source>
</evidence>
<feature type="binding site" evidence="18">
    <location>
        <position position="339"/>
    </location>
    <ligand>
        <name>UDP-N-acetyl-alpha-D-glucosamine</name>
        <dbReference type="ChEBI" id="CHEBI:57705"/>
    </ligand>
</feature>
<keyword evidence="14 18" id="KW-0961">Cell wall biogenesis/degradation</keyword>
<feature type="binding site" evidence="18">
    <location>
        <position position="160"/>
    </location>
    <ligand>
        <name>UDP-N-acetyl-alpha-D-glucosamine</name>
        <dbReference type="ChEBI" id="CHEBI:57705"/>
    </ligand>
</feature>
<feature type="binding site" evidence="18">
    <location>
        <position position="411"/>
    </location>
    <ligand>
        <name>acetyl-CoA</name>
        <dbReference type="ChEBI" id="CHEBI:57288"/>
    </ligand>
</feature>
<evidence type="ECO:0000256" key="12">
    <source>
        <dbReference type="ARBA" id="ARBA00023268"/>
    </source>
</evidence>
<keyword evidence="7 18" id="KW-0479">Metal-binding</keyword>
<evidence type="ECO:0000256" key="13">
    <source>
        <dbReference type="ARBA" id="ARBA00023315"/>
    </source>
</evidence>
<comment type="similarity">
    <text evidence="3 18">In the N-terminal section; belongs to the N-acetylglucosamine-1-phosphate uridyltransferase family.</text>
</comment>
<dbReference type="GO" id="GO:0005737">
    <property type="term" value="C:cytoplasm"/>
    <property type="evidence" value="ECO:0007669"/>
    <property type="project" value="UniProtKB-SubCell"/>
</dbReference>
<dbReference type="Pfam" id="PF00132">
    <property type="entry name" value="Hexapep"/>
    <property type="match status" value="2"/>
</dbReference>
<dbReference type="InterPro" id="IPR001451">
    <property type="entry name" value="Hexapep"/>
</dbReference>
<keyword evidence="12 18" id="KW-0511">Multifunctional enzyme</keyword>
<evidence type="ECO:0000256" key="2">
    <source>
        <dbReference type="ARBA" id="ARBA00007707"/>
    </source>
</evidence>
<comment type="pathway">
    <text evidence="18">Bacterial outer membrane biogenesis; LPS lipid A biosynthesis.</text>
</comment>
<dbReference type="GO" id="GO:0006048">
    <property type="term" value="P:UDP-N-acetylglucosamine biosynthetic process"/>
    <property type="evidence" value="ECO:0007669"/>
    <property type="project" value="InterPro"/>
</dbReference>
<proteinExistence type="inferred from homology"/>
<feature type="binding site" evidence="18">
    <location>
        <position position="232"/>
    </location>
    <ligand>
        <name>UDP-N-acetyl-alpha-D-glucosamine</name>
        <dbReference type="ChEBI" id="CHEBI:57705"/>
    </ligand>
</feature>
<keyword evidence="9 18" id="KW-0460">Magnesium</keyword>
<dbReference type="InterPro" id="IPR038009">
    <property type="entry name" value="GlmU_C_LbH"/>
</dbReference>
<comment type="catalytic activity">
    <reaction evidence="16 18">
        <text>N-acetyl-alpha-D-glucosamine 1-phosphate + UTP + H(+) = UDP-N-acetyl-alpha-D-glucosamine + diphosphate</text>
        <dbReference type="Rhea" id="RHEA:13509"/>
        <dbReference type="ChEBI" id="CHEBI:15378"/>
        <dbReference type="ChEBI" id="CHEBI:33019"/>
        <dbReference type="ChEBI" id="CHEBI:46398"/>
        <dbReference type="ChEBI" id="CHEBI:57705"/>
        <dbReference type="ChEBI" id="CHEBI:57776"/>
        <dbReference type="EC" id="2.7.7.23"/>
    </reaction>
</comment>
<feature type="binding site" evidence="18">
    <location>
        <begin position="84"/>
        <end position="85"/>
    </location>
    <ligand>
        <name>UDP-N-acetyl-alpha-D-glucosamine</name>
        <dbReference type="ChEBI" id="CHEBI:57705"/>
    </ligand>
</feature>
<dbReference type="GO" id="GO:0003977">
    <property type="term" value="F:UDP-N-acetylglucosamine diphosphorylase activity"/>
    <property type="evidence" value="ECO:0007669"/>
    <property type="project" value="UniProtKB-UniRule"/>
</dbReference>
<evidence type="ECO:0000256" key="1">
    <source>
        <dbReference type="ARBA" id="ARBA00004496"/>
    </source>
</evidence>
<dbReference type="GO" id="GO:0019134">
    <property type="term" value="F:glucosamine-1-phosphate N-acetyltransferase activity"/>
    <property type="evidence" value="ECO:0007669"/>
    <property type="project" value="UniProtKB-UniRule"/>
</dbReference>
<feature type="binding site" evidence="18">
    <location>
        <position position="321"/>
    </location>
    <ligand>
        <name>UDP-N-acetyl-alpha-D-glucosamine</name>
        <dbReference type="ChEBI" id="CHEBI:57705"/>
    </ligand>
</feature>
<keyword evidence="11 18" id="KW-0573">Peptidoglycan synthesis</keyword>
<comment type="subunit">
    <text evidence="18">Homotrimer.</text>
</comment>
<dbReference type="Pfam" id="PF12804">
    <property type="entry name" value="NTP_transf_3"/>
    <property type="match status" value="1"/>
</dbReference>
<feature type="active site" description="Proton acceptor" evidence="18">
    <location>
        <position position="351"/>
    </location>
</feature>
<comment type="similarity">
    <text evidence="2 18">In the C-terminal section; belongs to the transferase hexapeptide repeat family.</text>
</comment>
<comment type="subcellular location">
    <subcellularLocation>
        <location evidence="1 18">Cytoplasm</location>
    </subcellularLocation>
</comment>
<keyword evidence="8 18" id="KW-0677">Repeat</keyword>
<dbReference type="NCBIfam" id="NF010933">
    <property type="entry name" value="PRK14353.1"/>
    <property type="match status" value="1"/>
</dbReference>
<dbReference type="GO" id="GO:0000902">
    <property type="term" value="P:cell morphogenesis"/>
    <property type="evidence" value="ECO:0007669"/>
    <property type="project" value="UniProtKB-UniRule"/>
</dbReference>
<organism evidence="20 21">
    <name type="scientific">Methylocystis echinoides</name>
    <dbReference type="NCBI Taxonomy" id="29468"/>
    <lineage>
        <taxon>Bacteria</taxon>
        <taxon>Pseudomonadati</taxon>
        <taxon>Pseudomonadota</taxon>
        <taxon>Alphaproteobacteria</taxon>
        <taxon>Hyphomicrobiales</taxon>
        <taxon>Methylocystaceae</taxon>
        <taxon>Methylocystis</taxon>
    </lineage>
</organism>
<reference evidence="20" key="1">
    <citation type="journal article" date="2023" name="Int. J. Syst. Evol. Microbiol.">
        <title>Methylocystis iwaonis sp. nov., a type II methane-oxidizing bacterium from surface soil of a rice paddy field in Japan, and emended description of the genus Methylocystis (ex Whittenbury et al. 1970) Bowman et al. 1993.</title>
        <authorList>
            <person name="Kaise H."/>
            <person name="Sawadogo J.B."/>
            <person name="Alam M.S."/>
            <person name="Ueno C."/>
            <person name="Dianou D."/>
            <person name="Shinjo R."/>
            <person name="Asakawa S."/>
        </authorList>
    </citation>
    <scope>NUCLEOTIDE SEQUENCE</scope>
    <source>
        <strain evidence="20">LMG27198</strain>
    </source>
</reference>
<dbReference type="Gene3D" id="2.160.10.10">
    <property type="entry name" value="Hexapeptide repeat proteins"/>
    <property type="match status" value="1"/>
</dbReference>
<dbReference type="CDD" id="cd02540">
    <property type="entry name" value="GT2_GlmU_N_bac"/>
    <property type="match status" value="1"/>
</dbReference>
<feature type="region of interest" description="Linker" evidence="18">
    <location>
        <begin position="235"/>
        <end position="255"/>
    </location>
</feature>
<accession>A0A9W6LR61</accession>
<feature type="binding site" evidence="18">
    <location>
        <position position="232"/>
    </location>
    <ligand>
        <name>Mg(2+)</name>
        <dbReference type="ChEBI" id="CHEBI:18420"/>
    </ligand>
</feature>
<dbReference type="PANTHER" id="PTHR43584">
    <property type="entry name" value="NUCLEOTIDYL TRANSFERASE"/>
    <property type="match status" value="1"/>
</dbReference>
<dbReference type="SUPFAM" id="SSF51161">
    <property type="entry name" value="Trimeric LpxA-like enzymes"/>
    <property type="match status" value="1"/>
</dbReference>
<evidence type="ECO:0000256" key="11">
    <source>
        <dbReference type="ARBA" id="ARBA00022984"/>
    </source>
</evidence>